<sequence length="155" mass="17727">MAMPMCSDGRSDMFERAPWNEAEYSKACFATWKVRPKFNMTLWEFGGRDLRGSSNIVFSNGLLDPWSAGGILRNMSDSVQAVLIPEGAHHLDLRSQNPADPASVRGARRLHRQHIRKWIKQHWRTAMHSAAQEGGRENRLLPEEPLFITSEEARR</sequence>
<keyword evidence="7" id="KW-1185">Reference proteome</keyword>
<protein>
    <submittedName>
        <fullName evidence="8">Lysosomal Pro-X carboxypeptidase-like</fullName>
    </submittedName>
</protein>
<dbReference type="InterPro" id="IPR042269">
    <property type="entry name" value="Ser_carbopepase_S28_SKS"/>
</dbReference>
<evidence type="ECO:0000256" key="6">
    <source>
        <dbReference type="SAM" id="MobiDB-lite"/>
    </source>
</evidence>
<dbReference type="GeneID" id="127750018"/>
<accession>A0A9C6UAM4</accession>
<keyword evidence="3" id="KW-0732">Signal</keyword>
<dbReference type="AlphaFoldDB" id="A0A9C6UAM4"/>
<keyword evidence="2" id="KW-0645">Protease</keyword>
<dbReference type="GO" id="GO:0070008">
    <property type="term" value="F:serine-type exopeptidase activity"/>
    <property type="evidence" value="ECO:0007669"/>
    <property type="project" value="InterPro"/>
</dbReference>
<evidence type="ECO:0000256" key="2">
    <source>
        <dbReference type="ARBA" id="ARBA00022670"/>
    </source>
</evidence>
<evidence type="ECO:0000313" key="8">
    <source>
        <dbReference type="RefSeq" id="XP_052126372.1"/>
    </source>
</evidence>
<dbReference type="PANTHER" id="PTHR11010">
    <property type="entry name" value="PROTEASE S28 PRO-X CARBOXYPEPTIDASE-RELATED"/>
    <property type="match status" value="1"/>
</dbReference>
<feature type="region of interest" description="Disordered" evidence="6">
    <location>
        <begin position="129"/>
        <end position="155"/>
    </location>
</feature>
<evidence type="ECO:0000313" key="7">
    <source>
        <dbReference type="Proteomes" id="UP000504606"/>
    </source>
</evidence>
<dbReference type="Gene3D" id="1.20.120.980">
    <property type="entry name" value="Serine carboxypeptidase S28, SKS domain"/>
    <property type="match status" value="1"/>
</dbReference>
<dbReference type="PANTHER" id="PTHR11010:SF38">
    <property type="entry name" value="LYSOSOMAL PRO-X CARBOXYPEPTIDASE"/>
    <property type="match status" value="1"/>
</dbReference>
<evidence type="ECO:0000256" key="4">
    <source>
        <dbReference type="ARBA" id="ARBA00022801"/>
    </source>
</evidence>
<dbReference type="GO" id="GO:0008239">
    <property type="term" value="F:dipeptidyl-peptidase activity"/>
    <property type="evidence" value="ECO:0007669"/>
    <property type="project" value="TreeGrafter"/>
</dbReference>
<dbReference type="Pfam" id="PF05577">
    <property type="entry name" value="Peptidase_S28"/>
    <property type="match status" value="1"/>
</dbReference>
<dbReference type="RefSeq" id="XP_052126372.1">
    <property type="nucleotide sequence ID" value="XM_052270412.1"/>
</dbReference>
<dbReference type="OrthoDB" id="2130629at2759"/>
<evidence type="ECO:0000256" key="3">
    <source>
        <dbReference type="ARBA" id="ARBA00022729"/>
    </source>
</evidence>
<keyword evidence="4" id="KW-0378">Hydrolase</keyword>
<dbReference type="Proteomes" id="UP000504606">
    <property type="component" value="Unplaced"/>
</dbReference>
<dbReference type="InterPro" id="IPR029058">
    <property type="entry name" value="AB_hydrolase_fold"/>
</dbReference>
<dbReference type="GO" id="GO:0006508">
    <property type="term" value="P:proteolysis"/>
    <property type="evidence" value="ECO:0007669"/>
    <property type="project" value="UniProtKB-KW"/>
</dbReference>
<name>A0A9C6UAM4_FRAOC</name>
<evidence type="ECO:0000256" key="5">
    <source>
        <dbReference type="ARBA" id="ARBA00023180"/>
    </source>
</evidence>
<evidence type="ECO:0000256" key="1">
    <source>
        <dbReference type="ARBA" id="ARBA00011079"/>
    </source>
</evidence>
<proteinExistence type="inferred from homology"/>
<reference evidence="8" key="1">
    <citation type="submission" date="2025-08" db="UniProtKB">
        <authorList>
            <consortium name="RefSeq"/>
        </authorList>
    </citation>
    <scope>IDENTIFICATION</scope>
    <source>
        <tissue evidence="8">Whole organism</tissue>
    </source>
</reference>
<gene>
    <name evidence="8" type="primary">LOC127750018</name>
</gene>
<organism evidence="7 8">
    <name type="scientific">Frankliniella occidentalis</name>
    <name type="common">Western flower thrips</name>
    <name type="synonym">Euthrips occidentalis</name>
    <dbReference type="NCBI Taxonomy" id="133901"/>
    <lineage>
        <taxon>Eukaryota</taxon>
        <taxon>Metazoa</taxon>
        <taxon>Ecdysozoa</taxon>
        <taxon>Arthropoda</taxon>
        <taxon>Hexapoda</taxon>
        <taxon>Insecta</taxon>
        <taxon>Pterygota</taxon>
        <taxon>Neoptera</taxon>
        <taxon>Paraneoptera</taxon>
        <taxon>Thysanoptera</taxon>
        <taxon>Terebrantia</taxon>
        <taxon>Thripoidea</taxon>
        <taxon>Thripidae</taxon>
        <taxon>Frankliniella</taxon>
    </lineage>
</organism>
<dbReference type="InterPro" id="IPR008758">
    <property type="entry name" value="Peptidase_S28"/>
</dbReference>
<comment type="similarity">
    <text evidence="1">Belongs to the peptidase S28 family.</text>
</comment>
<keyword evidence="5" id="KW-0325">Glycoprotein</keyword>
<dbReference type="KEGG" id="foc:127750018"/>
<dbReference type="Gene3D" id="3.40.50.1820">
    <property type="entry name" value="alpha/beta hydrolase"/>
    <property type="match status" value="1"/>
</dbReference>